<gene>
    <name evidence="10" type="ORF">SCARUB_00845</name>
</gene>
<dbReference type="InterPro" id="IPR035104">
    <property type="entry name" value="Ribosomal_protein_S1-like"/>
</dbReference>
<dbReference type="PANTHER" id="PTHR10724">
    <property type="entry name" value="30S RIBOSOMAL PROTEIN S1"/>
    <property type="match status" value="1"/>
</dbReference>
<dbReference type="InterPro" id="IPR003029">
    <property type="entry name" value="S1_domain"/>
</dbReference>
<dbReference type="Pfam" id="PF00575">
    <property type="entry name" value="S1"/>
    <property type="match status" value="5"/>
</dbReference>
<feature type="domain" description="S1 motif" evidence="9">
    <location>
        <begin position="215"/>
        <end position="283"/>
    </location>
</feature>
<evidence type="ECO:0000256" key="8">
    <source>
        <dbReference type="SAM" id="MobiDB-lite"/>
    </source>
</evidence>
<dbReference type="PATRIC" id="fig|1872076.5.peg.985"/>
<evidence type="ECO:0000256" key="1">
    <source>
        <dbReference type="ARBA" id="ARBA00006767"/>
    </source>
</evidence>
<dbReference type="InterPro" id="IPR000110">
    <property type="entry name" value="Ribosomal_bS1"/>
</dbReference>
<protein>
    <recommendedName>
        <fullName evidence="6">Small ribosomal subunit protein bS1</fullName>
    </recommendedName>
    <alternativeName>
        <fullName evidence="7">30S ribosomal protein S1</fullName>
    </alternativeName>
</protein>
<proteinExistence type="inferred from homology"/>
<evidence type="ECO:0000259" key="9">
    <source>
        <dbReference type="PROSITE" id="PS50126"/>
    </source>
</evidence>
<reference evidence="10 11" key="1">
    <citation type="submission" date="2016-07" db="EMBL/GenBank/DDBJ databases">
        <title>Draft genome of Scalindua rubra, obtained from a brine-seawater interface in the Red Sea, sheds light on salt adaptation in anammox bacteria.</title>
        <authorList>
            <person name="Speth D.R."/>
            <person name="Lagkouvardos I."/>
            <person name="Wang Y."/>
            <person name="Qian P.-Y."/>
            <person name="Dutilh B.E."/>
            <person name="Jetten M.S."/>
        </authorList>
    </citation>
    <scope>NUCLEOTIDE SEQUENCE [LARGE SCALE GENOMIC DNA]</scope>
    <source>
        <strain evidence="10">BSI-1</strain>
    </source>
</reference>
<evidence type="ECO:0000256" key="7">
    <source>
        <dbReference type="ARBA" id="ARBA00035517"/>
    </source>
</evidence>
<dbReference type="GO" id="GO:0003729">
    <property type="term" value="F:mRNA binding"/>
    <property type="evidence" value="ECO:0007669"/>
    <property type="project" value="TreeGrafter"/>
</dbReference>
<feature type="compositionally biased region" description="Basic and acidic residues" evidence="8">
    <location>
        <begin position="570"/>
        <end position="580"/>
    </location>
</feature>
<dbReference type="EMBL" id="MAYW01000015">
    <property type="protein sequence ID" value="ODS33974.1"/>
    <property type="molecule type" value="Genomic_DNA"/>
</dbReference>
<comment type="similarity">
    <text evidence="1">Belongs to the bacterial ribosomal protein bS1 family.</text>
</comment>
<dbReference type="FunFam" id="2.40.50.140:FF:000018">
    <property type="entry name" value="30S ribosomal protein S1"/>
    <property type="match status" value="1"/>
</dbReference>
<comment type="caution">
    <text evidence="10">The sequence shown here is derived from an EMBL/GenBank/DDBJ whole genome shotgun (WGS) entry which is preliminary data.</text>
</comment>
<dbReference type="GO" id="GO:0022627">
    <property type="term" value="C:cytosolic small ribosomal subunit"/>
    <property type="evidence" value="ECO:0007669"/>
    <property type="project" value="TreeGrafter"/>
</dbReference>
<dbReference type="NCBIfam" id="TIGR00717">
    <property type="entry name" value="rpsA"/>
    <property type="match status" value="1"/>
</dbReference>
<evidence type="ECO:0000256" key="3">
    <source>
        <dbReference type="ARBA" id="ARBA00022884"/>
    </source>
</evidence>
<keyword evidence="3" id="KW-0694">RNA-binding</keyword>
<evidence type="ECO:0000313" key="11">
    <source>
        <dbReference type="Proteomes" id="UP000094056"/>
    </source>
</evidence>
<dbReference type="AlphaFoldDB" id="A0A1E3XGC4"/>
<dbReference type="GO" id="GO:0006412">
    <property type="term" value="P:translation"/>
    <property type="evidence" value="ECO:0007669"/>
    <property type="project" value="InterPro"/>
</dbReference>
<dbReference type="CDD" id="cd05688">
    <property type="entry name" value="S1_RPS1_repeat_ec3"/>
    <property type="match status" value="1"/>
</dbReference>
<evidence type="ECO:0000256" key="2">
    <source>
        <dbReference type="ARBA" id="ARBA00022737"/>
    </source>
</evidence>
<keyword evidence="5" id="KW-0687">Ribonucleoprotein</keyword>
<dbReference type="SUPFAM" id="SSF50249">
    <property type="entry name" value="Nucleic acid-binding proteins"/>
    <property type="match status" value="6"/>
</dbReference>
<feature type="domain" description="S1 motif" evidence="9">
    <location>
        <begin position="48"/>
        <end position="111"/>
    </location>
</feature>
<dbReference type="PRINTS" id="PR00681">
    <property type="entry name" value="RIBOSOMALS1"/>
</dbReference>
<feature type="domain" description="S1 motif" evidence="9">
    <location>
        <begin position="129"/>
        <end position="194"/>
    </location>
</feature>
<dbReference type="PANTHER" id="PTHR10724:SF7">
    <property type="entry name" value="SMALL RIBOSOMAL SUBUNIT PROTEIN BS1C"/>
    <property type="match status" value="1"/>
</dbReference>
<keyword evidence="2" id="KW-0677">Repeat</keyword>
<evidence type="ECO:0000256" key="6">
    <source>
        <dbReference type="ARBA" id="ARBA00035293"/>
    </source>
</evidence>
<feature type="compositionally biased region" description="Basic and acidic residues" evidence="8">
    <location>
        <begin position="546"/>
        <end position="562"/>
    </location>
</feature>
<evidence type="ECO:0000256" key="4">
    <source>
        <dbReference type="ARBA" id="ARBA00022980"/>
    </source>
</evidence>
<dbReference type="FunFam" id="2.40.50.140:FF:000011">
    <property type="entry name" value="30S ribosomal protein S1"/>
    <property type="match status" value="2"/>
</dbReference>
<dbReference type="Gene3D" id="2.40.50.140">
    <property type="entry name" value="Nucleic acid-binding proteins"/>
    <property type="match status" value="6"/>
</dbReference>
<dbReference type="FunFam" id="2.40.50.140:FF:000051">
    <property type="entry name" value="RNA-binding transcriptional accessory protein"/>
    <property type="match status" value="1"/>
</dbReference>
<organism evidence="10 11">
    <name type="scientific">Candidatus Scalindua rubra</name>
    <dbReference type="NCBI Taxonomy" id="1872076"/>
    <lineage>
        <taxon>Bacteria</taxon>
        <taxon>Pseudomonadati</taxon>
        <taxon>Planctomycetota</taxon>
        <taxon>Candidatus Brocadiia</taxon>
        <taxon>Candidatus Brocadiales</taxon>
        <taxon>Candidatus Scalinduaceae</taxon>
        <taxon>Candidatus Scalindua</taxon>
    </lineage>
</organism>
<dbReference type="PROSITE" id="PS50126">
    <property type="entry name" value="S1"/>
    <property type="match status" value="6"/>
</dbReference>
<dbReference type="InterPro" id="IPR012340">
    <property type="entry name" value="NA-bd_OB-fold"/>
</dbReference>
<evidence type="ECO:0000313" key="10">
    <source>
        <dbReference type="EMBL" id="ODS33974.1"/>
    </source>
</evidence>
<name>A0A1E3XGC4_9BACT</name>
<dbReference type="GO" id="GO:0003735">
    <property type="term" value="F:structural constituent of ribosome"/>
    <property type="evidence" value="ECO:0007669"/>
    <property type="project" value="InterPro"/>
</dbReference>
<dbReference type="NCBIfam" id="NF004952">
    <property type="entry name" value="PRK06299.1-2"/>
    <property type="match status" value="1"/>
</dbReference>
<accession>A0A1E3XGC4</accession>
<keyword evidence="4 10" id="KW-0689">Ribosomal protein</keyword>
<dbReference type="InterPro" id="IPR050437">
    <property type="entry name" value="Ribos_protein_bS1-like"/>
</dbReference>
<feature type="domain" description="S1 motif" evidence="9">
    <location>
        <begin position="475"/>
        <end position="544"/>
    </location>
</feature>
<feature type="domain" description="S1 motif" evidence="9">
    <location>
        <begin position="300"/>
        <end position="370"/>
    </location>
</feature>
<evidence type="ECO:0000256" key="5">
    <source>
        <dbReference type="ARBA" id="ARBA00023274"/>
    </source>
</evidence>
<feature type="region of interest" description="Disordered" evidence="8">
    <location>
        <begin position="546"/>
        <end position="595"/>
    </location>
</feature>
<dbReference type="CDD" id="cd04465">
    <property type="entry name" value="S1_RPS1_repeat_ec2_hs2"/>
    <property type="match status" value="1"/>
</dbReference>
<feature type="domain" description="S1 motif" evidence="9">
    <location>
        <begin position="387"/>
        <end position="457"/>
    </location>
</feature>
<dbReference type="Proteomes" id="UP000094056">
    <property type="component" value="Unassembled WGS sequence"/>
</dbReference>
<dbReference type="SMART" id="SM00316">
    <property type="entry name" value="S1"/>
    <property type="match status" value="6"/>
</dbReference>
<sequence length="595" mass="66519">MVNRDVLSEYDIKQEEIEKELEEIMGGDDSLQNINDVYNTSIKNFELGTILKGKILGEIGNDVIIDTGYKSEGIIPLSEFDDPEEIKTGTEIEVVLESFEDDTGLIQISKRKADRIRGWEKIITKYKEGDVVKGKVVRKIKGGLLVDVGIPIFLPASQIDTKPPGEIAEYIGSEVTCKILKIDELQQNIIVSRRKLIEEERSKQRREFLGNVEVDQIVKGTVKNIADFGAFIDLGGIDGLLHITDMSWGRISHPSEMLAIGDEIEVKILDIDKEKDKVSLGLKQKTENPWLNVEERYPIGSKIKGQVVNIMSYGAFIKLETGIEGLVHISEMSWTRRINHPSEIAAIGDTVEAIVLNINKDKEEISLSIKQVEKNPWTLIEEKYPSGTKIKGRVRNLTNYGAFVEIDDGIDGLLHISDLSWSKKVGHPSEVLKKGDKIEVAVLSVDKEKKRVSLGIKQLTDDPWKKDIPEKFSVGDIVKGKVTKITNFGAFLDLGNSIEGLLHISEVSNEKVKKLEQVISIGQELDVKIVTIEPEARKIGLSLKGIEKTSEQESKPQEEQIDTKTSNDIGEEKVDTKASDDIEEEKADDIKEENT</sequence>